<name>A0A0F7RUJ5_9BASI</name>
<evidence type="ECO:0000313" key="2">
    <source>
        <dbReference type="EMBL" id="CDR98983.1"/>
    </source>
</evidence>
<accession>A0A0F7RUJ5</accession>
<dbReference type="AlphaFoldDB" id="A0A0F7RUJ5"/>
<reference evidence="3" key="1">
    <citation type="submission" date="2014-06" db="EMBL/GenBank/DDBJ databases">
        <authorList>
            <person name="Berkman P.J."/>
        </authorList>
    </citation>
    <scope>NUCLEOTIDE SEQUENCE [LARGE SCALE GENOMIC DNA]</scope>
</reference>
<proteinExistence type="predicted"/>
<gene>
    <name evidence="2" type="primary">SSCI11300.1</name>
</gene>
<organism evidence="2 3">
    <name type="scientific">Sporisorium scitamineum</name>
    <dbReference type="NCBI Taxonomy" id="49012"/>
    <lineage>
        <taxon>Eukaryota</taxon>
        <taxon>Fungi</taxon>
        <taxon>Dikarya</taxon>
        <taxon>Basidiomycota</taxon>
        <taxon>Ustilaginomycotina</taxon>
        <taxon>Ustilaginomycetes</taxon>
        <taxon>Ustilaginales</taxon>
        <taxon>Ustilaginaceae</taxon>
        <taxon>Sporisorium</taxon>
    </lineage>
</organism>
<feature type="region of interest" description="Disordered" evidence="1">
    <location>
        <begin position="1"/>
        <end position="23"/>
    </location>
</feature>
<protein>
    <submittedName>
        <fullName evidence="2">Uncharacterized protein</fullName>
    </submittedName>
</protein>
<sequence>MRSKHNNPGWRLQVNKGGGTDALTPVAGDHERMALSGVQEEKTAAIKRQAV</sequence>
<dbReference type="Proteomes" id="UP000242770">
    <property type="component" value="Unassembled WGS sequence"/>
</dbReference>
<evidence type="ECO:0000256" key="1">
    <source>
        <dbReference type="SAM" id="MobiDB-lite"/>
    </source>
</evidence>
<keyword evidence="3" id="KW-1185">Reference proteome</keyword>
<evidence type="ECO:0000313" key="3">
    <source>
        <dbReference type="Proteomes" id="UP000242770"/>
    </source>
</evidence>
<dbReference type="EMBL" id="CCFA01000583">
    <property type="protein sequence ID" value="CDR98983.1"/>
    <property type="molecule type" value="Genomic_DNA"/>
</dbReference>